<protein>
    <recommendedName>
        <fullName evidence="1">Phosphate-specific transport system accessory protein PhoU</fullName>
    </recommendedName>
</protein>
<reference evidence="3" key="2">
    <citation type="submission" date="2021-04" db="EMBL/GenBank/DDBJ databases">
        <authorList>
            <person name="Gilroy R."/>
        </authorList>
    </citation>
    <scope>NUCLEOTIDE SEQUENCE</scope>
    <source>
        <strain evidence="3">ChiHjej10B9-743</strain>
    </source>
</reference>
<dbReference type="PANTHER" id="PTHR42930">
    <property type="entry name" value="PHOSPHATE-SPECIFIC TRANSPORT SYSTEM ACCESSORY PROTEIN PHOU"/>
    <property type="match status" value="1"/>
</dbReference>
<dbReference type="PIRSF" id="PIRSF003107">
    <property type="entry name" value="PhoU"/>
    <property type="match status" value="1"/>
</dbReference>
<dbReference type="Pfam" id="PF01895">
    <property type="entry name" value="PhoU"/>
    <property type="match status" value="2"/>
</dbReference>
<evidence type="ECO:0000259" key="2">
    <source>
        <dbReference type="Pfam" id="PF01895"/>
    </source>
</evidence>
<dbReference type="GO" id="GO:0030643">
    <property type="term" value="P:intracellular phosphate ion homeostasis"/>
    <property type="evidence" value="ECO:0007669"/>
    <property type="project" value="InterPro"/>
</dbReference>
<keyword evidence="1" id="KW-0592">Phosphate transport</keyword>
<evidence type="ECO:0000256" key="1">
    <source>
        <dbReference type="PIRNR" id="PIRNR003107"/>
    </source>
</evidence>
<dbReference type="InterPro" id="IPR026022">
    <property type="entry name" value="PhoU_dom"/>
</dbReference>
<dbReference type="SUPFAM" id="SSF109755">
    <property type="entry name" value="PhoU-like"/>
    <property type="match status" value="1"/>
</dbReference>
<dbReference type="AlphaFoldDB" id="A0A9D2CI44"/>
<feature type="domain" description="PhoU" evidence="2">
    <location>
        <begin position="125"/>
        <end position="208"/>
    </location>
</feature>
<dbReference type="GO" id="GO:0006817">
    <property type="term" value="P:phosphate ion transport"/>
    <property type="evidence" value="ECO:0007669"/>
    <property type="project" value="UniProtKB-KW"/>
</dbReference>
<dbReference type="NCBIfam" id="TIGR02135">
    <property type="entry name" value="phoU_full"/>
    <property type="match status" value="1"/>
</dbReference>
<accession>A0A9D2CI44</accession>
<comment type="caution">
    <text evidence="3">The sequence shown here is derived from an EMBL/GenBank/DDBJ whole genome shotgun (WGS) entry which is preliminary data.</text>
</comment>
<gene>
    <name evidence="3" type="primary">phoU</name>
    <name evidence="3" type="ORF">IAA42_04975</name>
</gene>
<dbReference type="GO" id="GO:0045936">
    <property type="term" value="P:negative regulation of phosphate metabolic process"/>
    <property type="evidence" value="ECO:0007669"/>
    <property type="project" value="InterPro"/>
</dbReference>
<evidence type="ECO:0000313" key="3">
    <source>
        <dbReference type="EMBL" id="HIY79772.1"/>
    </source>
</evidence>
<dbReference type="Gene3D" id="1.20.58.220">
    <property type="entry name" value="Phosphate transport system protein phou homolog 2, domain 2"/>
    <property type="match status" value="1"/>
</dbReference>
<keyword evidence="1" id="KW-0963">Cytoplasm</keyword>
<proteinExistence type="inferred from homology"/>
<evidence type="ECO:0000313" key="4">
    <source>
        <dbReference type="Proteomes" id="UP000824133"/>
    </source>
</evidence>
<dbReference type="PANTHER" id="PTHR42930:SF3">
    <property type="entry name" value="PHOSPHATE-SPECIFIC TRANSPORT SYSTEM ACCESSORY PROTEIN PHOU"/>
    <property type="match status" value="1"/>
</dbReference>
<dbReference type="Proteomes" id="UP000824133">
    <property type="component" value="Unassembled WGS sequence"/>
</dbReference>
<comment type="similarity">
    <text evidence="1">Belongs to the PhoU family.</text>
</comment>
<dbReference type="InterPro" id="IPR028366">
    <property type="entry name" value="PhoU"/>
</dbReference>
<comment type="function">
    <text evidence="1">Plays a role in the regulation of phosphate uptake.</text>
</comment>
<dbReference type="EMBL" id="DXCP01000035">
    <property type="protein sequence ID" value="HIY79772.1"/>
    <property type="molecule type" value="Genomic_DNA"/>
</dbReference>
<keyword evidence="1" id="KW-0813">Transport</keyword>
<reference evidence="3" key="1">
    <citation type="journal article" date="2021" name="PeerJ">
        <title>Extensive microbial diversity within the chicken gut microbiome revealed by metagenomics and culture.</title>
        <authorList>
            <person name="Gilroy R."/>
            <person name="Ravi A."/>
            <person name="Getino M."/>
            <person name="Pursley I."/>
            <person name="Horton D.L."/>
            <person name="Alikhan N.F."/>
            <person name="Baker D."/>
            <person name="Gharbi K."/>
            <person name="Hall N."/>
            <person name="Watson M."/>
            <person name="Adriaenssens E.M."/>
            <person name="Foster-Nyarko E."/>
            <person name="Jarju S."/>
            <person name="Secka A."/>
            <person name="Antonio M."/>
            <person name="Oren A."/>
            <person name="Chaudhuri R.R."/>
            <person name="La Ragione R."/>
            <person name="Hildebrand F."/>
            <person name="Pallen M.J."/>
        </authorList>
    </citation>
    <scope>NUCLEOTIDE SEQUENCE</scope>
    <source>
        <strain evidence="3">ChiHjej10B9-743</strain>
    </source>
</reference>
<dbReference type="GO" id="GO:0005737">
    <property type="term" value="C:cytoplasm"/>
    <property type="evidence" value="ECO:0007669"/>
    <property type="project" value="UniProtKB-SubCell"/>
</dbReference>
<name>A0A9D2CI44_9ACTN</name>
<comment type="subunit">
    <text evidence="1">Homodimer.</text>
</comment>
<dbReference type="InterPro" id="IPR038078">
    <property type="entry name" value="PhoU-like_sf"/>
</dbReference>
<organism evidence="3 4">
    <name type="scientific">Candidatus Olsenella excrementavium</name>
    <dbReference type="NCBI Taxonomy" id="2838709"/>
    <lineage>
        <taxon>Bacteria</taxon>
        <taxon>Bacillati</taxon>
        <taxon>Actinomycetota</taxon>
        <taxon>Coriobacteriia</taxon>
        <taxon>Coriobacteriales</taxon>
        <taxon>Atopobiaceae</taxon>
        <taxon>Olsenella</taxon>
    </lineage>
</organism>
<feature type="domain" description="PhoU" evidence="2">
    <location>
        <begin position="39"/>
        <end position="106"/>
    </location>
</feature>
<sequence>MSAAATRSKFTKQLDDIEEYLRRLTEKCASDVRAAGLAATGDKGAAEGVMAGRKNEDRLRNAIEENCLDVMLLQQPLIGEDLRFVSGSFRIVSDLTHIDGMTRDIAFLVEEIPAKASKKLVAEFTEMSECAAAMVEQAGAAFAAADVEGAQRVVEEDNRVNELYDEVEGKLVELIRAGKSSAQYLPELLMVAKYFERIGDLAKRVAAWAIFRVTGEHVVAEKASQQRPTEG</sequence>
<comment type="subcellular location">
    <subcellularLocation>
        <location evidence="1">Cytoplasm</location>
    </subcellularLocation>
</comment>